<name>A0A249SNI0_9MOLU</name>
<dbReference type="RefSeq" id="WP_027875616.1">
    <property type="nucleotide sequence ID" value="NZ_CP023173.1"/>
</dbReference>
<dbReference type="Proteomes" id="UP000232229">
    <property type="component" value="Chromosome"/>
</dbReference>
<keyword evidence="3" id="KW-1185">Reference proteome</keyword>
<dbReference type="KEGG" id="mchc:CK556_02470"/>
<protein>
    <submittedName>
        <fullName evidence="2">Uncharacterized protein</fullName>
    </submittedName>
</protein>
<evidence type="ECO:0000313" key="3">
    <source>
        <dbReference type="Proteomes" id="UP000232229"/>
    </source>
</evidence>
<organism evidence="2 3">
    <name type="scientific">Mesoplasma chauliocola</name>
    <dbReference type="NCBI Taxonomy" id="216427"/>
    <lineage>
        <taxon>Bacteria</taxon>
        <taxon>Bacillati</taxon>
        <taxon>Mycoplasmatota</taxon>
        <taxon>Mollicutes</taxon>
        <taxon>Entomoplasmatales</taxon>
        <taxon>Entomoplasmataceae</taxon>
        <taxon>Mesoplasma</taxon>
    </lineage>
</organism>
<sequence>MKKVWEKFKIEVFCWKTLLYVMYILFFIFSVTVKFLFAEFFYALFSANLALFFFINMIKSFKTVFSKGKIQINILDILMRGMWISLLIHELIQIIINDSINQFTALYWNNFIFTISFIMSICFFIIFLFNINISKLLKDYKFKSTFINFKTNVKEFIRYAILLFTKVILKAVHRIKTNIFKFQKMLYLYFNKLLTIINFKIGTPPKFNLLLI</sequence>
<gene>
    <name evidence="2" type="ORF">CK556_02470</name>
</gene>
<dbReference type="EMBL" id="CP023173">
    <property type="protein sequence ID" value="ASZ09208.1"/>
    <property type="molecule type" value="Genomic_DNA"/>
</dbReference>
<proteinExistence type="predicted"/>
<dbReference type="AlphaFoldDB" id="A0A249SNI0"/>
<feature type="transmembrane region" description="Helical" evidence="1">
    <location>
        <begin position="108"/>
        <end position="133"/>
    </location>
</feature>
<evidence type="ECO:0000256" key="1">
    <source>
        <dbReference type="SAM" id="Phobius"/>
    </source>
</evidence>
<reference evidence="2 3" key="1">
    <citation type="submission" date="2017-08" db="EMBL/GenBank/DDBJ databases">
        <title>Complete Genome Sequence of Mesoplasma chauliocola.</title>
        <authorList>
            <person name="Knight T.F.Jr."/>
            <person name="Citino T."/>
        </authorList>
    </citation>
    <scope>NUCLEOTIDE SEQUENCE [LARGE SCALE GENOMIC DNA]</scope>
    <source>
        <strain evidence="2 3">CHPA-2</strain>
    </source>
</reference>
<dbReference type="STRING" id="1336232.GCA_000518825_01347"/>
<feature type="transmembrane region" description="Helical" evidence="1">
    <location>
        <begin position="35"/>
        <end position="56"/>
    </location>
</feature>
<feature type="transmembrane region" description="Helical" evidence="1">
    <location>
        <begin position="77"/>
        <end position="96"/>
    </location>
</feature>
<evidence type="ECO:0000313" key="2">
    <source>
        <dbReference type="EMBL" id="ASZ09208.1"/>
    </source>
</evidence>
<keyword evidence="1" id="KW-1133">Transmembrane helix</keyword>
<feature type="transmembrane region" description="Helical" evidence="1">
    <location>
        <begin position="12"/>
        <end position="29"/>
    </location>
</feature>
<accession>A0A249SNI0</accession>
<keyword evidence="1" id="KW-0472">Membrane</keyword>
<keyword evidence="1" id="KW-0812">Transmembrane</keyword>